<sequence>MSLMAVCNLVNVLGIQAPTALVAQKASMMMLNGGRNSEGTFAACWTDPALSLDCQKEFPSIARKDHMQNFKSTSTVP</sequence>
<gene>
    <name evidence="1" type="ORF">DFJ43DRAFT_1067312</name>
</gene>
<accession>A0AA38JBG0</accession>
<dbReference type="AlphaFoldDB" id="A0AA38JBG0"/>
<organism evidence="1 2">
    <name type="scientific">Lentinula guzmanii</name>
    <dbReference type="NCBI Taxonomy" id="2804957"/>
    <lineage>
        <taxon>Eukaryota</taxon>
        <taxon>Fungi</taxon>
        <taxon>Dikarya</taxon>
        <taxon>Basidiomycota</taxon>
        <taxon>Agaricomycotina</taxon>
        <taxon>Agaricomycetes</taxon>
        <taxon>Agaricomycetidae</taxon>
        <taxon>Agaricales</taxon>
        <taxon>Marasmiineae</taxon>
        <taxon>Omphalotaceae</taxon>
        <taxon>Lentinula</taxon>
    </lineage>
</organism>
<reference evidence="1" key="2">
    <citation type="journal article" date="2023" name="Proc. Natl. Acad. Sci. U.S.A.">
        <title>A global phylogenomic analysis of the shiitake genus Lentinula.</title>
        <authorList>
            <person name="Sierra-Patev S."/>
            <person name="Min B."/>
            <person name="Naranjo-Ortiz M."/>
            <person name="Looney B."/>
            <person name="Konkel Z."/>
            <person name="Slot J.C."/>
            <person name="Sakamoto Y."/>
            <person name="Steenwyk J.L."/>
            <person name="Rokas A."/>
            <person name="Carro J."/>
            <person name="Camarero S."/>
            <person name="Ferreira P."/>
            <person name="Molpeceres G."/>
            <person name="Ruiz-Duenas F.J."/>
            <person name="Serrano A."/>
            <person name="Henrissat B."/>
            <person name="Drula E."/>
            <person name="Hughes K.W."/>
            <person name="Mata J.L."/>
            <person name="Ishikawa N.K."/>
            <person name="Vargas-Isla R."/>
            <person name="Ushijima S."/>
            <person name="Smith C.A."/>
            <person name="Donoghue J."/>
            <person name="Ahrendt S."/>
            <person name="Andreopoulos W."/>
            <person name="He G."/>
            <person name="LaButti K."/>
            <person name="Lipzen A."/>
            <person name="Ng V."/>
            <person name="Riley R."/>
            <person name="Sandor L."/>
            <person name="Barry K."/>
            <person name="Martinez A.T."/>
            <person name="Xiao Y."/>
            <person name="Gibbons J.G."/>
            <person name="Terashima K."/>
            <person name="Grigoriev I.V."/>
            <person name="Hibbett D."/>
        </authorList>
    </citation>
    <scope>NUCLEOTIDE SEQUENCE</scope>
    <source>
        <strain evidence="1">ET3784</strain>
    </source>
</reference>
<proteinExistence type="predicted"/>
<name>A0AA38JBG0_9AGAR</name>
<dbReference type="EMBL" id="JANVFO010000017">
    <property type="protein sequence ID" value="KAJ3733477.1"/>
    <property type="molecule type" value="Genomic_DNA"/>
</dbReference>
<protein>
    <submittedName>
        <fullName evidence="1">Uncharacterized protein</fullName>
    </submittedName>
</protein>
<evidence type="ECO:0000313" key="2">
    <source>
        <dbReference type="Proteomes" id="UP001176059"/>
    </source>
</evidence>
<evidence type="ECO:0000313" key="1">
    <source>
        <dbReference type="EMBL" id="KAJ3733477.1"/>
    </source>
</evidence>
<keyword evidence="2" id="KW-1185">Reference proteome</keyword>
<dbReference type="Proteomes" id="UP001176059">
    <property type="component" value="Unassembled WGS sequence"/>
</dbReference>
<comment type="caution">
    <text evidence="1">The sequence shown here is derived from an EMBL/GenBank/DDBJ whole genome shotgun (WGS) entry which is preliminary data.</text>
</comment>
<reference evidence="1" key="1">
    <citation type="submission" date="2022-08" db="EMBL/GenBank/DDBJ databases">
        <authorList>
            <consortium name="DOE Joint Genome Institute"/>
            <person name="Min B."/>
            <person name="Sierra-Patev S."/>
            <person name="Naranjo-Ortiz M."/>
            <person name="Looney B."/>
            <person name="Konkel Z."/>
            <person name="Slot J.C."/>
            <person name="Sakamoto Y."/>
            <person name="Steenwyk J.L."/>
            <person name="Rokas A."/>
            <person name="Carro J."/>
            <person name="Camarero S."/>
            <person name="Ferreira P."/>
            <person name="Molpeceres G."/>
            <person name="Ruiz-duenas F.J."/>
            <person name="Serrano A."/>
            <person name="Henrissat B."/>
            <person name="Drula E."/>
            <person name="Hughes K.W."/>
            <person name="Mata J.L."/>
            <person name="Ishikawa N.K."/>
            <person name="Vargas-Isla R."/>
            <person name="Ushijima S."/>
            <person name="Smith C.A."/>
            <person name="Ahrendt S."/>
            <person name="Andreopoulos W."/>
            <person name="He G."/>
            <person name="LaButti K."/>
            <person name="Lipzen A."/>
            <person name="Ng V."/>
            <person name="Riley R."/>
            <person name="Sandor L."/>
            <person name="Barry K."/>
            <person name="Martinez A.T."/>
            <person name="Xiao Y."/>
            <person name="Gibbons J.G."/>
            <person name="Terashima K."/>
            <person name="Hibbett D.S."/>
            <person name="Grigoriev I.V."/>
        </authorList>
    </citation>
    <scope>NUCLEOTIDE SEQUENCE</scope>
    <source>
        <strain evidence="1">ET3784</strain>
    </source>
</reference>